<comment type="caution">
    <text evidence="2">The sequence shown here is derived from an EMBL/GenBank/DDBJ whole genome shotgun (WGS) entry which is preliminary data.</text>
</comment>
<feature type="compositionally biased region" description="Basic residues" evidence="1">
    <location>
        <begin position="57"/>
        <end position="72"/>
    </location>
</feature>
<accession>A0AAV2PR07</accession>
<evidence type="ECO:0008006" key="4">
    <source>
        <dbReference type="Google" id="ProtNLM"/>
    </source>
</evidence>
<name>A0AAV2PR07_MEGNR</name>
<gene>
    <name evidence="2" type="ORF">MNOR_LOCUS3317</name>
</gene>
<dbReference type="SUPFAM" id="SSF57903">
    <property type="entry name" value="FYVE/PHD zinc finger"/>
    <property type="match status" value="1"/>
</dbReference>
<evidence type="ECO:0000256" key="1">
    <source>
        <dbReference type="SAM" id="MobiDB-lite"/>
    </source>
</evidence>
<dbReference type="Proteomes" id="UP001497623">
    <property type="component" value="Unassembled WGS sequence"/>
</dbReference>
<dbReference type="AlphaFoldDB" id="A0AAV2PR07"/>
<protein>
    <recommendedName>
        <fullName evidence="4">B box-type domain-containing protein</fullName>
    </recommendedName>
</protein>
<evidence type="ECO:0000313" key="2">
    <source>
        <dbReference type="EMBL" id="CAL4063360.1"/>
    </source>
</evidence>
<proteinExistence type="predicted"/>
<feature type="region of interest" description="Disordered" evidence="1">
    <location>
        <begin position="36"/>
        <end position="72"/>
    </location>
</feature>
<keyword evidence="3" id="KW-1185">Reference proteome</keyword>
<dbReference type="EMBL" id="CAXKWB010001120">
    <property type="protein sequence ID" value="CAL4063360.1"/>
    <property type="molecule type" value="Genomic_DNA"/>
</dbReference>
<dbReference type="Gene3D" id="3.30.40.10">
    <property type="entry name" value="Zinc/RING finger domain, C3HC4 (zinc finger)"/>
    <property type="match status" value="1"/>
</dbReference>
<organism evidence="2 3">
    <name type="scientific">Meganyctiphanes norvegica</name>
    <name type="common">Northern krill</name>
    <name type="synonym">Thysanopoda norvegica</name>
    <dbReference type="NCBI Taxonomy" id="48144"/>
    <lineage>
        <taxon>Eukaryota</taxon>
        <taxon>Metazoa</taxon>
        <taxon>Ecdysozoa</taxon>
        <taxon>Arthropoda</taxon>
        <taxon>Crustacea</taxon>
        <taxon>Multicrustacea</taxon>
        <taxon>Malacostraca</taxon>
        <taxon>Eumalacostraca</taxon>
        <taxon>Eucarida</taxon>
        <taxon>Euphausiacea</taxon>
        <taxon>Euphausiidae</taxon>
        <taxon>Meganyctiphanes</taxon>
    </lineage>
</organism>
<feature type="region of interest" description="Disordered" evidence="1">
    <location>
        <begin position="1"/>
        <end position="20"/>
    </location>
</feature>
<sequence length="230" mass="26253">MGQIKEIEGKRSGLGGNKNLDYLNLESVRDKLEKCQIDGKERRKSDRKRGDNDSKLKNKSKIGAKKDKKPKGTKKEQELTFICEICQANRDHVTQCDTCGKWLCLLCADMDSREEADRIGQITEEIRINWNCTTCEIKRQNRIDDIDNGKIGSLDMDQGLDIDRYKEALKAKGEQIKEHLIKIKGLEDLIVEKDNCIENLHDTVINMKKEDLDTKEKMSEGIAKIVQNGG</sequence>
<evidence type="ECO:0000313" key="3">
    <source>
        <dbReference type="Proteomes" id="UP001497623"/>
    </source>
</evidence>
<feature type="compositionally biased region" description="Basic and acidic residues" evidence="1">
    <location>
        <begin position="36"/>
        <end position="56"/>
    </location>
</feature>
<reference evidence="2 3" key="1">
    <citation type="submission" date="2024-05" db="EMBL/GenBank/DDBJ databases">
        <authorList>
            <person name="Wallberg A."/>
        </authorList>
    </citation>
    <scope>NUCLEOTIDE SEQUENCE [LARGE SCALE GENOMIC DNA]</scope>
</reference>
<dbReference type="InterPro" id="IPR011011">
    <property type="entry name" value="Znf_FYVE_PHD"/>
</dbReference>
<feature type="compositionally biased region" description="Basic and acidic residues" evidence="1">
    <location>
        <begin position="1"/>
        <end position="11"/>
    </location>
</feature>
<dbReference type="InterPro" id="IPR013083">
    <property type="entry name" value="Znf_RING/FYVE/PHD"/>
</dbReference>